<dbReference type="FunFam" id="1.25.40.10:FF:000158">
    <property type="entry name" value="pentatricopeptide repeat-containing protein At2g33680"/>
    <property type="match status" value="1"/>
</dbReference>
<dbReference type="GO" id="GO:0003723">
    <property type="term" value="F:RNA binding"/>
    <property type="evidence" value="ECO:0007669"/>
    <property type="project" value="InterPro"/>
</dbReference>
<evidence type="ECO:0000313" key="5">
    <source>
        <dbReference type="EMBL" id="OAY70188.1"/>
    </source>
</evidence>
<dbReference type="Proteomes" id="UP000092600">
    <property type="component" value="Unassembled WGS sequence"/>
</dbReference>
<dbReference type="InterPro" id="IPR011990">
    <property type="entry name" value="TPR-like_helical_dom_sf"/>
</dbReference>
<dbReference type="Pfam" id="PF01535">
    <property type="entry name" value="PPR"/>
    <property type="match status" value="2"/>
</dbReference>
<dbReference type="GO" id="GO:0009451">
    <property type="term" value="P:RNA modification"/>
    <property type="evidence" value="ECO:0007669"/>
    <property type="project" value="InterPro"/>
</dbReference>
<dbReference type="InterPro" id="IPR046848">
    <property type="entry name" value="E_motif"/>
</dbReference>
<keyword evidence="1" id="KW-0677">Repeat</keyword>
<evidence type="ECO:0000256" key="3">
    <source>
        <dbReference type="SAM" id="MobiDB-lite"/>
    </source>
</evidence>
<sequence length="259" mass="29068">MAMTLIMVCMFSFSSSSSSSSSRAVRRPAGTSRQADRPTEVQQCGAAIPYLCTERVYLLELPTPPNTSDLRPTCFVPDHATFLSLLIACAHRGLVDEGCKYFESMQRDWKLVPRSEHYSCMVDLFGRSGFINQAHELTNEIPSDLRTTAWETLLNACKVHGNLELGEVAARKVLQDDQLDDGGMYILLSNIYAGKGMWGDAAMIRSFMRERGVKKETGCSWIEIQGEMAFFSSNDKSHPLIEEICRELDNISNIIEEYI</sequence>
<accession>A0A199UZL0</accession>
<evidence type="ECO:0000256" key="2">
    <source>
        <dbReference type="ARBA" id="ARBA00022946"/>
    </source>
</evidence>
<protein>
    <submittedName>
        <fullName evidence="5">Pentatricopeptide repeat-containing protein</fullName>
    </submittedName>
</protein>
<proteinExistence type="predicted"/>
<feature type="signal peptide" evidence="4">
    <location>
        <begin position="1"/>
        <end position="19"/>
    </location>
</feature>
<gene>
    <name evidence="5" type="ORF">ACMD2_20571</name>
</gene>
<dbReference type="InterPro" id="IPR046960">
    <property type="entry name" value="PPR_At4g14850-like_plant"/>
</dbReference>
<dbReference type="Gene3D" id="1.25.40.10">
    <property type="entry name" value="Tetratricopeptide repeat domain"/>
    <property type="match status" value="1"/>
</dbReference>
<feature type="region of interest" description="Disordered" evidence="3">
    <location>
        <begin position="15"/>
        <end position="38"/>
    </location>
</feature>
<dbReference type="STRING" id="4615.A0A199UZL0"/>
<dbReference type="GO" id="GO:0099402">
    <property type="term" value="P:plant organ development"/>
    <property type="evidence" value="ECO:0007669"/>
    <property type="project" value="UniProtKB-ARBA"/>
</dbReference>
<organism evidence="5 6">
    <name type="scientific">Ananas comosus</name>
    <name type="common">Pineapple</name>
    <name type="synonym">Ananas ananas</name>
    <dbReference type="NCBI Taxonomy" id="4615"/>
    <lineage>
        <taxon>Eukaryota</taxon>
        <taxon>Viridiplantae</taxon>
        <taxon>Streptophyta</taxon>
        <taxon>Embryophyta</taxon>
        <taxon>Tracheophyta</taxon>
        <taxon>Spermatophyta</taxon>
        <taxon>Magnoliopsida</taxon>
        <taxon>Liliopsida</taxon>
        <taxon>Poales</taxon>
        <taxon>Bromeliaceae</taxon>
        <taxon>Bromelioideae</taxon>
        <taxon>Ananas</taxon>
    </lineage>
</organism>
<keyword evidence="4" id="KW-0732">Signal</keyword>
<keyword evidence="2" id="KW-0809">Transit peptide</keyword>
<dbReference type="InterPro" id="IPR002885">
    <property type="entry name" value="PPR_rpt"/>
</dbReference>
<evidence type="ECO:0000313" key="6">
    <source>
        <dbReference type="Proteomes" id="UP000092600"/>
    </source>
</evidence>
<evidence type="ECO:0000256" key="1">
    <source>
        <dbReference type="ARBA" id="ARBA00022737"/>
    </source>
</evidence>
<comment type="caution">
    <text evidence="5">The sequence shown here is derived from an EMBL/GenBank/DDBJ whole genome shotgun (WGS) entry which is preliminary data.</text>
</comment>
<dbReference type="PANTHER" id="PTHR47926">
    <property type="entry name" value="PENTATRICOPEPTIDE REPEAT-CONTAINING PROTEIN"/>
    <property type="match status" value="1"/>
</dbReference>
<dbReference type="NCBIfam" id="TIGR00756">
    <property type="entry name" value="PPR"/>
    <property type="match status" value="1"/>
</dbReference>
<reference evidence="5 6" key="1">
    <citation type="journal article" date="2016" name="DNA Res.">
        <title>The draft genome of MD-2 pineapple using hybrid error correction of long reads.</title>
        <authorList>
            <person name="Redwan R.M."/>
            <person name="Saidin A."/>
            <person name="Kumar S.V."/>
        </authorList>
    </citation>
    <scope>NUCLEOTIDE SEQUENCE [LARGE SCALE GENOMIC DNA]</scope>
    <source>
        <strain evidence="6">cv. MD2</strain>
        <tissue evidence="5">Leaf</tissue>
    </source>
</reference>
<feature type="chain" id="PRO_5008285559" evidence="4">
    <location>
        <begin position="20"/>
        <end position="259"/>
    </location>
</feature>
<dbReference type="EMBL" id="LSRQ01004031">
    <property type="protein sequence ID" value="OAY70188.1"/>
    <property type="molecule type" value="Genomic_DNA"/>
</dbReference>
<name>A0A199UZL0_ANACO</name>
<evidence type="ECO:0000256" key="4">
    <source>
        <dbReference type="SAM" id="SignalP"/>
    </source>
</evidence>
<dbReference type="PANTHER" id="PTHR47926:SF452">
    <property type="entry name" value="PENTATRICOPEPTIDE REPEAT-CONTAINING PROTEIN"/>
    <property type="match status" value="1"/>
</dbReference>
<dbReference type="AlphaFoldDB" id="A0A199UZL0"/>
<dbReference type="Pfam" id="PF20431">
    <property type="entry name" value="E_motif"/>
    <property type="match status" value="1"/>
</dbReference>